<feature type="transmembrane region" description="Helical" evidence="2">
    <location>
        <begin position="115"/>
        <end position="133"/>
    </location>
</feature>
<dbReference type="RefSeq" id="WP_144866707.1">
    <property type="nucleotide sequence ID" value="NZ_LR213813.1"/>
</dbReference>
<evidence type="ECO:0000313" key="4">
    <source>
        <dbReference type="Proteomes" id="UP000320055"/>
    </source>
</evidence>
<reference evidence="3 4" key="1">
    <citation type="submission" date="2019-01" db="EMBL/GenBank/DDBJ databases">
        <authorList>
            <person name="Brito A."/>
        </authorList>
    </citation>
    <scope>NUCLEOTIDE SEQUENCE [LARGE SCALE GENOMIC DNA]</scope>
    <source>
        <strain evidence="3">1</strain>
    </source>
</reference>
<dbReference type="EMBL" id="CAACVJ010000479">
    <property type="protein sequence ID" value="VEP17032.1"/>
    <property type="molecule type" value="Genomic_DNA"/>
</dbReference>
<sequence length="751" mass="84233">MTNILNIFPPYLILLTIILVILPTIIAIILRRYLYGYLINSANKVSRLLINESRGKQPTIVDKLEARFRQASKQLEQVNTIALIDGLYSQERLKFFGISLRCEQWDYFCQALPNLLLAFGLLGTFIGISSNLYNLSQTINFDRGVADINGLITQLQTPLQNMGIAFSTSLTAILCSSILIMVNLRCNTNFAKSLLISSLEDYLDNIFKIKIDGYSRLDKAVDRMVKQQEEFLNRFHQKVGQVLETTIGNAANKMVVANQGFQNNVDSMVSRFNDISSSMAASTDSFQASAFSLKEQMQTVIKIVPEFETAANKIKSGSNLYLLGAKKIEESKFSENLESLTTDLANTQKSFSESTAFLGNQVHKISESHQQATELAEQVYNQLQIASNKLQDSSISFIEAAEIFKETDFADKLTTATEELTTIPQQFNDSTLILHQSTDALGRAIDNINISTQETNSLIEQVNNLNQHSSELLEKSDRNTQQEIVSFSKITLKLEAIVTTLEKHKEQINISIGNFGEKILTSFEQQTTNNVIELQKLTSGINNNFDSLKNTQTETVKFTTILESCIDNLNSLKTELANLVNISNKQEKQINSSLNNIGNNSDRLLTSFEQQTNNNNQQLQQVTEQIANLIFKVESYLSKFEILNSQLSQLISASEQQGKQVNSNLNGIGLLSDRLLTSFEQGSQNNVQEISKLIAEFQTIITQLNTIPREINQLNTAISQQSKQVNSQFNNSIESANQQIKKITKNFDNLL</sequence>
<keyword evidence="2" id="KW-1133">Transmembrane helix</keyword>
<protein>
    <submittedName>
        <fullName evidence="3">Uncharacterized protein</fullName>
    </submittedName>
</protein>
<dbReference type="Proteomes" id="UP000320055">
    <property type="component" value="Unassembled WGS sequence"/>
</dbReference>
<proteinExistence type="predicted"/>
<evidence type="ECO:0000313" key="3">
    <source>
        <dbReference type="EMBL" id="VEP17032.1"/>
    </source>
</evidence>
<keyword evidence="2" id="KW-0812">Transmembrane</keyword>
<feature type="transmembrane region" description="Helical" evidence="2">
    <location>
        <begin position="12"/>
        <end position="30"/>
    </location>
</feature>
<accession>A0A563VZZ4</accession>
<organism evidence="3 4">
    <name type="scientific">Hyella patelloides LEGE 07179</name>
    <dbReference type="NCBI Taxonomy" id="945734"/>
    <lineage>
        <taxon>Bacteria</taxon>
        <taxon>Bacillati</taxon>
        <taxon>Cyanobacteriota</taxon>
        <taxon>Cyanophyceae</taxon>
        <taxon>Pleurocapsales</taxon>
        <taxon>Hyellaceae</taxon>
        <taxon>Hyella</taxon>
    </lineage>
</organism>
<keyword evidence="2" id="KW-0472">Membrane</keyword>
<gene>
    <name evidence="3" type="ORF">H1P_530012</name>
</gene>
<evidence type="ECO:0000256" key="1">
    <source>
        <dbReference type="SAM" id="Coils"/>
    </source>
</evidence>
<keyword evidence="1" id="KW-0175">Coiled coil</keyword>
<evidence type="ECO:0000256" key="2">
    <source>
        <dbReference type="SAM" id="Phobius"/>
    </source>
</evidence>
<name>A0A563VZZ4_9CYAN</name>
<dbReference type="AlphaFoldDB" id="A0A563VZZ4"/>
<feature type="transmembrane region" description="Helical" evidence="2">
    <location>
        <begin position="164"/>
        <end position="184"/>
    </location>
</feature>
<dbReference type="OrthoDB" id="418869at2"/>
<feature type="coiled-coil region" evidence="1">
    <location>
        <begin position="562"/>
        <end position="625"/>
    </location>
</feature>
<keyword evidence="4" id="KW-1185">Reference proteome</keyword>